<gene>
    <name evidence="1" type="ORF">FHS82_003846</name>
</gene>
<protein>
    <submittedName>
        <fullName evidence="1">Broad specificity phosphatase PhoE</fullName>
    </submittedName>
</protein>
<dbReference type="InterPro" id="IPR029033">
    <property type="entry name" value="His_PPase_superfam"/>
</dbReference>
<dbReference type="RefSeq" id="WP_166955901.1">
    <property type="nucleotide sequence ID" value="NZ_JAASQI010000011.1"/>
</dbReference>
<organism evidence="1 2">
    <name type="scientific">Pseudochelatococcus lubricantis</name>
    <dbReference type="NCBI Taxonomy" id="1538102"/>
    <lineage>
        <taxon>Bacteria</taxon>
        <taxon>Pseudomonadati</taxon>
        <taxon>Pseudomonadota</taxon>
        <taxon>Alphaproteobacteria</taxon>
        <taxon>Hyphomicrobiales</taxon>
        <taxon>Chelatococcaceae</taxon>
        <taxon>Pseudochelatococcus</taxon>
    </lineage>
</organism>
<dbReference type="InterPro" id="IPR013078">
    <property type="entry name" value="His_Pase_superF_clade-1"/>
</dbReference>
<name>A0ABX0V6M3_9HYPH</name>
<proteinExistence type="predicted"/>
<keyword evidence="2" id="KW-1185">Reference proteome</keyword>
<evidence type="ECO:0000313" key="2">
    <source>
        <dbReference type="Proteomes" id="UP001429580"/>
    </source>
</evidence>
<comment type="caution">
    <text evidence="1">The sequence shown here is derived from an EMBL/GenBank/DDBJ whole genome shotgun (WGS) entry which is preliminary data.</text>
</comment>
<reference evidence="1 2" key="1">
    <citation type="submission" date="2020-03" db="EMBL/GenBank/DDBJ databases">
        <title>Genomic Encyclopedia of Type Strains, Phase IV (KMG-IV): sequencing the most valuable type-strain genomes for metagenomic binning, comparative biology and taxonomic classification.</title>
        <authorList>
            <person name="Goeker M."/>
        </authorList>
    </citation>
    <scope>NUCLEOTIDE SEQUENCE [LARGE SCALE GENOMIC DNA]</scope>
    <source>
        <strain evidence="1 2">DSM 103870</strain>
    </source>
</reference>
<dbReference type="SMART" id="SM00855">
    <property type="entry name" value="PGAM"/>
    <property type="match status" value="1"/>
</dbReference>
<sequence>MTTRLTLLCHAATAATRAGRFPMDEELETAAETLAATLAGRLPRADRALSGQERRTRQTAAALGLDAEAIAGLDDCDFGLWRGRSIAGIAAETPAAVAAWLGDPDDAPHGGESVSALIRRVGAWLDAACTGGSVIAVTHPAVARAAALHALGAPAACFWRLDAGPLSVADLRHDGRRWALRALPLALL</sequence>
<evidence type="ECO:0000313" key="1">
    <source>
        <dbReference type="EMBL" id="NIJ59985.1"/>
    </source>
</evidence>
<dbReference type="EMBL" id="JAASQI010000011">
    <property type="protein sequence ID" value="NIJ59985.1"/>
    <property type="molecule type" value="Genomic_DNA"/>
</dbReference>
<accession>A0ABX0V6M3</accession>
<dbReference type="Proteomes" id="UP001429580">
    <property type="component" value="Unassembled WGS sequence"/>
</dbReference>
<dbReference type="Gene3D" id="3.40.50.1240">
    <property type="entry name" value="Phosphoglycerate mutase-like"/>
    <property type="match status" value="1"/>
</dbReference>
<dbReference type="Pfam" id="PF00300">
    <property type="entry name" value="His_Phos_1"/>
    <property type="match status" value="1"/>
</dbReference>
<dbReference type="SUPFAM" id="SSF53254">
    <property type="entry name" value="Phosphoglycerate mutase-like"/>
    <property type="match status" value="1"/>
</dbReference>